<gene>
    <name evidence="1" type="ORF">O6H91_06G051700</name>
</gene>
<dbReference type="EMBL" id="CM055097">
    <property type="protein sequence ID" value="KAJ7552351.1"/>
    <property type="molecule type" value="Genomic_DNA"/>
</dbReference>
<name>A0ACC2DDQ2_DIPCM</name>
<evidence type="ECO:0000313" key="1">
    <source>
        <dbReference type="EMBL" id="KAJ7552351.1"/>
    </source>
</evidence>
<proteinExistence type="predicted"/>
<dbReference type="Proteomes" id="UP001162992">
    <property type="component" value="Chromosome 6"/>
</dbReference>
<organism evidence="1 2">
    <name type="scientific">Diphasiastrum complanatum</name>
    <name type="common">Issler's clubmoss</name>
    <name type="synonym">Lycopodium complanatum</name>
    <dbReference type="NCBI Taxonomy" id="34168"/>
    <lineage>
        <taxon>Eukaryota</taxon>
        <taxon>Viridiplantae</taxon>
        <taxon>Streptophyta</taxon>
        <taxon>Embryophyta</taxon>
        <taxon>Tracheophyta</taxon>
        <taxon>Lycopodiopsida</taxon>
        <taxon>Lycopodiales</taxon>
        <taxon>Lycopodiaceae</taxon>
        <taxon>Lycopodioideae</taxon>
        <taxon>Diphasiastrum</taxon>
    </lineage>
</organism>
<sequence>MAFSGSCGNSSAVLSPSRPTPSSILFHHHFSAIVYLIRHAESTMNSRPDLIGGRSPTATLTSNGLRQAITLGASLRSSGVQFDAIYTSPLERAKQTALLVCKEMEISEHLITCSEALQEQSQGLWEGRSRAEIYSPEMIRKINSLQPDFAAPEGESQRQVECRMLEFLATVVSLNPVSAPRQFACDAKHASNTDRQACGTFEAESTGADEVFPDLSQTLTENRLLKPNLAIRNQHQFCAGIFLHGMAIKCLLRGILGSNPILTHTTKIDNTSVTILTYSTQTRWQVEKINDTSHLAVLG</sequence>
<accession>A0ACC2DDQ2</accession>
<evidence type="ECO:0000313" key="2">
    <source>
        <dbReference type="Proteomes" id="UP001162992"/>
    </source>
</evidence>
<comment type="caution">
    <text evidence="1">The sequence shown here is derived from an EMBL/GenBank/DDBJ whole genome shotgun (WGS) entry which is preliminary data.</text>
</comment>
<reference evidence="2" key="1">
    <citation type="journal article" date="2024" name="Proc. Natl. Acad. Sci. U.S.A.">
        <title>Extraordinary preservation of gene collinearity over three hundred million years revealed in homosporous lycophytes.</title>
        <authorList>
            <person name="Li C."/>
            <person name="Wickell D."/>
            <person name="Kuo L.Y."/>
            <person name="Chen X."/>
            <person name="Nie B."/>
            <person name="Liao X."/>
            <person name="Peng D."/>
            <person name="Ji J."/>
            <person name="Jenkins J."/>
            <person name="Williams M."/>
            <person name="Shu S."/>
            <person name="Plott C."/>
            <person name="Barry K."/>
            <person name="Rajasekar S."/>
            <person name="Grimwood J."/>
            <person name="Han X."/>
            <person name="Sun S."/>
            <person name="Hou Z."/>
            <person name="He W."/>
            <person name="Dai G."/>
            <person name="Sun C."/>
            <person name="Schmutz J."/>
            <person name="Leebens-Mack J.H."/>
            <person name="Li F.W."/>
            <person name="Wang L."/>
        </authorList>
    </citation>
    <scope>NUCLEOTIDE SEQUENCE [LARGE SCALE GENOMIC DNA]</scope>
    <source>
        <strain evidence="2">cv. PW_Plant_1</strain>
    </source>
</reference>
<protein>
    <submittedName>
        <fullName evidence="1">Uncharacterized protein</fullName>
    </submittedName>
</protein>
<keyword evidence="2" id="KW-1185">Reference proteome</keyword>